<proteinExistence type="predicted"/>
<accession>A0A9W6CTG9</accession>
<comment type="caution">
    <text evidence="2">The sequence shown here is derived from an EMBL/GenBank/DDBJ whole genome shotgun (WGS) entry which is preliminary data.</text>
</comment>
<organism evidence="2 4">
    <name type="scientific">Xanthobacter flavus</name>
    <dbReference type="NCBI Taxonomy" id="281"/>
    <lineage>
        <taxon>Bacteria</taxon>
        <taxon>Pseudomonadati</taxon>
        <taxon>Pseudomonadota</taxon>
        <taxon>Alphaproteobacteria</taxon>
        <taxon>Hyphomicrobiales</taxon>
        <taxon>Xanthobacteraceae</taxon>
        <taxon>Xanthobacter</taxon>
    </lineage>
</organism>
<sequence length="116" mass="13488">MNDAVAPYLFAALVAVYVFGLANHFAARKLALRLRSIAGEEWRRLGSPECYMVHWRLSSAMWRDQFATQRLIFWAVLTEKHARYRDAELSRWAWIVRVTWILSIGGLVAGAVYFWP</sequence>
<dbReference type="RefSeq" id="WP_281808421.1">
    <property type="nucleotide sequence ID" value="NZ_BSDO01000004.1"/>
</dbReference>
<protein>
    <submittedName>
        <fullName evidence="2">Uncharacterized protein</fullName>
    </submittedName>
</protein>
<dbReference type="EMBL" id="JAVDPY010000005">
    <property type="protein sequence ID" value="MDR6334408.1"/>
    <property type="molecule type" value="Genomic_DNA"/>
</dbReference>
<evidence type="ECO:0000256" key="1">
    <source>
        <dbReference type="SAM" id="Phobius"/>
    </source>
</evidence>
<evidence type="ECO:0000313" key="4">
    <source>
        <dbReference type="Proteomes" id="UP001144397"/>
    </source>
</evidence>
<evidence type="ECO:0000313" key="5">
    <source>
        <dbReference type="Proteomes" id="UP001245370"/>
    </source>
</evidence>
<keyword evidence="1" id="KW-0812">Transmembrane</keyword>
<reference evidence="2" key="1">
    <citation type="submission" date="2022-12" db="EMBL/GenBank/DDBJ databases">
        <title>Reference genome sequencing for broad-spectrum identification of bacterial and archaeal isolates by mass spectrometry.</title>
        <authorList>
            <person name="Sekiguchi Y."/>
            <person name="Tourlousse D.M."/>
        </authorList>
    </citation>
    <scope>NUCLEOTIDE SEQUENCE</scope>
    <source>
        <strain evidence="2">301</strain>
    </source>
</reference>
<reference evidence="3 5" key="2">
    <citation type="submission" date="2023-07" db="EMBL/GenBank/DDBJ databases">
        <title>Genomic Encyclopedia of Type Strains, Phase IV (KMG-IV): sequencing the most valuable type-strain genomes for metagenomic binning, comparative biology and taxonomic classification.</title>
        <authorList>
            <person name="Goeker M."/>
        </authorList>
    </citation>
    <scope>NUCLEOTIDE SEQUENCE [LARGE SCALE GENOMIC DNA]</scope>
    <source>
        <strain evidence="3 5">DSM 338</strain>
    </source>
</reference>
<evidence type="ECO:0000313" key="3">
    <source>
        <dbReference type="EMBL" id="MDR6334408.1"/>
    </source>
</evidence>
<gene>
    <name evidence="3" type="ORF">GGQ86_002890</name>
    <name evidence="2" type="ORF">XFLAVUS301_32470</name>
</gene>
<feature type="transmembrane region" description="Helical" evidence="1">
    <location>
        <begin position="92"/>
        <end position="115"/>
    </location>
</feature>
<dbReference type="Proteomes" id="UP001245370">
    <property type="component" value="Unassembled WGS sequence"/>
</dbReference>
<dbReference type="EMBL" id="BSDO01000004">
    <property type="protein sequence ID" value="GLI23573.1"/>
    <property type="molecule type" value="Genomic_DNA"/>
</dbReference>
<evidence type="ECO:0000313" key="2">
    <source>
        <dbReference type="EMBL" id="GLI23573.1"/>
    </source>
</evidence>
<keyword evidence="1" id="KW-1133">Transmembrane helix</keyword>
<dbReference type="AlphaFoldDB" id="A0A9W6CTG9"/>
<keyword evidence="5" id="KW-1185">Reference proteome</keyword>
<dbReference type="Proteomes" id="UP001144397">
    <property type="component" value="Unassembled WGS sequence"/>
</dbReference>
<keyword evidence="1" id="KW-0472">Membrane</keyword>
<name>A0A9W6CTG9_XANFL</name>
<feature type="transmembrane region" description="Helical" evidence="1">
    <location>
        <begin position="6"/>
        <end position="26"/>
    </location>
</feature>
<dbReference type="GeneID" id="95764031"/>